<feature type="chain" id="PRO_5020511407" evidence="1">
    <location>
        <begin position="24"/>
        <end position="552"/>
    </location>
</feature>
<evidence type="ECO:0000313" key="2">
    <source>
        <dbReference type="EMBL" id="TDG36624.1"/>
    </source>
</evidence>
<reference evidence="2 3" key="1">
    <citation type="submission" date="2019-02" db="EMBL/GenBank/DDBJ databases">
        <title>Pedobacter sp. nov., a novel speices isolated from soil of pinguins habitat in Antarcitica.</title>
        <authorList>
            <person name="He R.-H."/>
        </authorList>
    </citation>
    <scope>NUCLEOTIDE SEQUENCE [LARGE SCALE GENOMIC DNA]</scope>
    <source>
        <strain evidence="2 3">E01020</strain>
    </source>
</reference>
<protein>
    <submittedName>
        <fullName evidence="2">Uncharacterized protein</fullName>
    </submittedName>
</protein>
<dbReference type="RefSeq" id="WP_133262354.1">
    <property type="nucleotide sequence ID" value="NZ_SJCY01000004.1"/>
</dbReference>
<evidence type="ECO:0000313" key="3">
    <source>
        <dbReference type="Proteomes" id="UP000295668"/>
    </source>
</evidence>
<proteinExistence type="predicted"/>
<name>A0A4R5MLQ7_9SPHI</name>
<keyword evidence="3" id="KW-1185">Reference proteome</keyword>
<evidence type="ECO:0000256" key="1">
    <source>
        <dbReference type="SAM" id="SignalP"/>
    </source>
</evidence>
<gene>
    <name evidence="2" type="ORF">EZJ43_08965</name>
</gene>
<dbReference type="Proteomes" id="UP000295668">
    <property type="component" value="Unassembled WGS sequence"/>
</dbReference>
<dbReference type="EMBL" id="SJCY01000004">
    <property type="protein sequence ID" value="TDG36624.1"/>
    <property type="molecule type" value="Genomic_DNA"/>
</dbReference>
<dbReference type="OrthoDB" id="9816001at2"/>
<feature type="signal peptide" evidence="1">
    <location>
        <begin position="1"/>
        <end position="23"/>
    </location>
</feature>
<organism evidence="2 3">
    <name type="scientific">Pedobacter changchengzhani</name>
    <dbReference type="NCBI Taxonomy" id="2529274"/>
    <lineage>
        <taxon>Bacteria</taxon>
        <taxon>Pseudomonadati</taxon>
        <taxon>Bacteroidota</taxon>
        <taxon>Sphingobacteriia</taxon>
        <taxon>Sphingobacteriales</taxon>
        <taxon>Sphingobacteriaceae</taxon>
        <taxon>Pedobacter</taxon>
    </lineage>
</organism>
<accession>A0A4R5MLQ7</accession>
<sequence>MKIKYFLIACFSITAFSHFSVSAQVNGSNPDDGYQKLPQLSQGLHGYISMNMPQQKEGFGYGVSFYVNAWPLLEKPLSNFQIGLPGTWVVPDNRGFEDPLCPIGTYGRDNWPQRGPSYRDVFQTIEGSLGFWGSTQFGSTTAKYRMNGTANCYSGEISSPGWGFGQTKPLAKDAMGMAQLSNHLIIPPDGITFVKGTSGELMGNAWMALPIVVAQPKKDGKAASGDESWTCFLNASNFKGPIAFYIPGIWSKIADNYPTAEGRTLDTREGVVGAGAIEINSVPRFEATDKNGVVYSKIPRLQFPVDKDGITTLMQDATLYSKNAIFGPLQSFFNDGGVIPNRFPVDASFVPQCSTDKTTYDQGPNSTPIQGIDSYFQETMLGKSSYGLKWKKEVKNGLAFFPEYFKEEGNKMVAITASEVPDDINLKTQNFNPARTGRTYKSLSNEGNVYQTPGPKSQTFKATLTDGSIVTYQWYKFIDQPALQSLNLSSADKETIQKRVEKIHASWTSDKTYMAAPTKGKLVTLDKAIIVKPPKGMEVGYVPIVIQQEAGK</sequence>
<dbReference type="AlphaFoldDB" id="A0A4R5MLQ7"/>
<keyword evidence="1" id="KW-0732">Signal</keyword>
<comment type="caution">
    <text evidence="2">The sequence shown here is derived from an EMBL/GenBank/DDBJ whole genome shotgun (WGS) entry which is preliminary data.</text>
</comment>